<dbReference type="GO" id="GO:0000139">
    <property type="term" value="C:Golgi membrane"/>
    <property type="evidence" value="ECO:0007669"/>
    <property type="project" value="InterPro"/>
</dbReference>
<proteinExistence type="predicted"/>
<evidence type="ECO:0000313" key="3">
    <source>
        <dbReference type="Proteomes" id="UP001309876"/>
    </source>
</evidence>
<comment type="caution">
    <text evidence="2">The sequence shown here is derived from an EMBL/GenBank/DDBJ whole genome shotgun (WGS) entry which is preliminary data.</text>
</comment>
<organism evidence="2 3">
    <name type="scientific">Lithohypha guttulata</name>
    <dbReference type="NCBI Taxonomy" id="1690604"/>
    <lineage>
        <taxon>Eukaryota</taxon>
        <taxon>Fungi</taxon>
        <taxon>Dikarya</taxon>
        <taxon>Ascomycota</taxon>
        <taxon>Pezizomycotina</taxon>
        <taxon>Eurotiomycetes</taxon>
        <taxon>Chaetothyriomycetidae</taxon>
        <taxon>Chaetothyriales</taxon>
        <taxon>Trichomeriaceae</taxon>
        <taxon>Lithohypha</taxon>
    </lineage>
</organism>
<dbReference type="EMBL" id="JAVRRJ010000005">
    <property type="protein sequence ID" value="KAK5084495.1"/>
    <property type="molecule type" value="Genomic_DNA"/>
</dbReference>
<dbReference type="AlphaFoldDB" id="A0AAN7YFI1"/>
<name>A0AAN7YFI1_9EURO</name>
<keyword evidence="1" id="KW-1133">Transmembrane helix</keyword>
<protein>
    <submittedName>
        <fullName evidence="2">Uncharacterized protein</fullName>
    </submittedName>
</protein>
<reference evidence="2 3" key="1">
    <citation type="submission" date="2023-08" db="EMBL/GenBank/DDBJ databases">
        <title>Black Yeasts Isolated from many extreme environments.</title>
        <authorList>
            <person name="Coleine C."/>
            <person name="Stajich J.E."/>
            <person name="Selbmann L."/>
        </authorList>
    </citation>
    <scope>NUCLEOTIDE SEQUENCE [LARGE SCALE GENOMIC DNA]</scope>
    <source>
        <strain evidence="2 3">CCFEE 5910</strain>
    </source>
</reference>
<sequence length="327" mass="37167">MCVGVATVARRDQQYGSTTIGSLLEGLTQSERKSMFVNVLVAHSDPAKHPNANDRWMRILPDHVLHHDSDSPDYNQIVAWEEGGWYRNKTIYDYTYLPRDCYNTNSEYIAMIEDDTIAARGWYKQALQALDTVSKTMQTRAQTRWAYLRLFYVEDLLGWNSGERPEYLFWSLVVWGILSFSMLYVKKHFWRRIDTTSYVAIAFVSGVFLPLTIGLHFMAGCQIVWPVPAGVKEMNKYGCCSQALVFPQAVMPLILARSDLTTDWLVDMMIEQIADKEHLDRWAVVPAIFHTSAPQVRKAMASTPMRGSCGTSGLKIVHHDPQSSGIG</sequence>
<dbReference type="InterPro" id="IPR029675">
    <property type="entry name" value="PGAP4"/>
</dbReference>
<feature type="transmembrane region" description="Helical" evidence="1">
    <location>
        <begin position="167"/>
        <end position="185"/>
    </location>
</feature>
<feature type="transmembrane region" description="Helical" evidence="1">
    <location>
        <begin position="197"/>
        <end position="219"/>
    </location>
</feature>
<dbReference type="Proteomes" id="UP001309876">
    <property type="component" value="Unassembled WGS sequence"/>
</dbReference>
<keyword evidence="1" id="KW-0812">Transmembrane</keyword>
<dbReference type="CDD" id="cd22189">
    <property type="entry name" value="PGAP4-like_fungal"/>
    <property type="match status" value="1"/>
</dbReference>
<accession>A0AAN7YFI1</accession>
<dbReference type="GO" id="GO:0006506">
    <property type="term" value="P:GPI anchor biosynthetic process"/>
    <property type="evidence" value="ECO:0007669"/>
    <property type="project" value="InterPro"/>
</dbReference>
<keyword evidence="3" id="KW-1185">Reference proteome</keyword>
<dbReference type="GO" id="GO:0016757">
    <property type="term" value="F:glycosyltransferase activity"/>
    <property type="evidence" value="ECO:0007669"/>
    <property type="project" value="InterPro"/>
</dbReference>
<dbReference type="PANTHER" id="PTHR31410">
    <property type="entry name" value="TRANSMEMBRANE PROTEIN 246"/>
    <property type="match status" value="1"/>
</dbReference>
<evidence type="ECO:0000256" key="1">
    <source>
        <dbReference type="SAM" id="Phobius"/>
    </source>
</evidence>
<gene>
    <name evidence="2" type="ORF">LTR05_005572</name>
</gene>
<evidence type="ECO:0000313" key="2">
    <source>
        <dbReference type="EMBL" id="KAK5084495.1"/>
    </source>
</evidence>
<dbReference type="PANTHER" id="PTHR31410:SF1">
    <property type="entry name" value="POST-GPI ATTACHMENT TO PROTEINS FACTOR 4"/>
    <property type="match status" value="1"/>
</dbReference>
<keyword evidence="1" id="KW-0472">Membrane</keyword>